<feature type="transmembrane region" description="Helical" evidence="1">
    <location>
        <begin position="16"/>
        <end position="38"/>
    </location>
</feature>
<feature type="transmembrane region" description="Helical" evidence="1">
    <location>
        <begin position="72"/>
        <end position="97"/>
    </location>
</feature>
<dbReference type="EMBL" id="SNXK01000002">
    <property type="protein sequence ID" value="TDP39598.1"/>
    <property type="molecule type" value="Genomic_DNA"/>
</dbReference>
<protein>
    <submittedName>
        <fullName evidence="2">Uncharacterized protein DUF2537</fullName>
    </submittedName>
</protein>
<proteinExistence type="predicted"/>
<name>A0A4R6PNC6_NOCIG</name>
<keyword evidence="3" id="KW-1185">Reference proteome</keyword>
<evidence type="ECO:0000313" key="3">
    <source>
        <dbReference type="Proteomes" id="UP000295087"/>
    </source>
</evidence>
<dbReference type="AlphaFoldDB" id="A0A4R6PNC6"/>
<keyword evidence="1" id="KW-1133">Transmembrane helix</keyword>
<dbReference type="Pfam" id="PF10801">
    <property type="entry name" value="DUF2537"/>
    <property type="match status" value="1"/>
</dbReference>
<evidence type="ECO:0000313" key="2">
    <source>
        <dbReference type="EMBL" id="TDP39598.1"/>
    </source>
</evidence>
<feature type="transmembrane region" description="Helical" evidence="1">
    <location>
        <begin position="44"/>
        <end position="65"/>
    </location>
</feature>
<evidence type="ECO:0000256" key="1">
    <source>
        <dbReference type="SAM" id="Phobius"/>
    </source>
</evidence>
<keyword evidence="1" id="KW-0812">Transmembrane</keyword>
<accession>A0A4R6PNC6</accession>
<dbReference type="InterPro" id="IPR024244">
    <property type="entry name" value="DUF2537"/>
</dbReference>
<keyword evidence="1" id="KW-0472">Membrane</keyword>
<sequence length="98" mass="9856">MSPDGPCRAGSGSVPWALGGTVIALVAALGAVAVYAFGVALADVHPLLAIAVNVIAVVGVAPTVWRWRCTPVVRWVLAGAVVGVALGWIALLVYLVVG</sequence>
<comment type="caution">
    <text evidence="2">The sequence shown here is derived from an EMBL/GenBank/DDBJ whole genome shotgun (WGS) entry which is preliminary data.</text>
</comment>
<organism evidence="2 3">
    <name type="scientific">Nocardia ignorata</name>
    <dbReference type="NCBI Taxonomy" id="145285"/>
    <lineage>
        <taxon>Bacteria</taxon>
        <taxon>Bacillati</taxon>
        <taxon>Actinomycetota</taxon>
        <taxon>Actinomycetes</taxon>
        <taxon>Mycobacteriales</taxon>
        <taxon>Nocardiaceae</taxon>
        <taxon>Nocardia</taxon>
    </lineage>
</organism>
<gene>
    <name evidence="2" type="ORF">DFR75_102316</name>
</gene>
<dbReference type="RefSeq" id="WP_067492420.1">
    <property type="nucleotide sequence ID" value="NZ_JBHXPO010000007.1"/>
</dbReference>
<dbReference type="Proteomes" id="UP000295087">
    <property type="component" value="Unassembled WGS sequence"/>
</dbReference>
<reference evidence="2 3" key="1">
    <citation type="submission" date="2019-03" db="EMBL/GenBank/DDBJ databases">
        <title>Genomic Encyclopedia of Type Strains, Phase IV (KMG-IV): sequencing the most valuable type-strain genomes for metagenomic binning, comparative biology and taxonomic classification.</title>
        <authorList>
            <person name="Goeker M."/>
        </authorList>
    </citation>
    <scope>NUCLEOTIDE SEQUENCE [LARGE SCALE GENOMIC DNA]</scope>
    <source>
        <strain evidence="2 3">DSM 44496</strain>
    </source>
</reference>